<dbReference type="PROSITE" id="PS00107">
    <property type="entry name" value="PROTEIN_KINASE_ATP"/>
    <property type="match status" value="1"/>
</dbReference>
<dbReference type="EC" id="2.7.11.1" evidence="2"/>
<protein>
    <recommendedName>
        <fullName evidence="2">non-specific serine/threonine protein kinase</fullName>
        <ecNumber evidence="2">2.7.11.1</ecNumber>
    </recommendedName>
</protein>
<evidence type="ECO:0000256" key="12">
    <source>
        <dbReference type="PROSITE-ProRule" id="PRU10141"/>
    </source>
</evidence>
<dbReference type="RefSeq" id="WP_163717880.1">
    <property type="nucleotide sequence ID" value="NZ_BLKZ01000001.1"/>
</dbReference>
<accession>A0A7I9YWN4</accession>
<feature type="compositionally biased region" description="Pro residues" evidence="13">
    <location>
        <begin position="350"/>
        <end position="361"/>
    </location>
</feature>
<dbReference type="SUPFAM" id="SSF56112">
    <property type="entry name" value="Protein kinase-like (PK-like)"/>
    <property type="match status" value="1"/>
</dbReference>
<keyword evidence="9 12" id="KW-0067">ATP-binding</keyword>
<dbReference type="GO" id="GO:0080090">
    <property type="term" value="P:regulation of primary metabolic process"/>
    <property type="evidence" value="ECO:0007669"/>
    <property type="project" value="UniProtKB-ARBA"/>
</dbReference>
<evidence type="ECO:0000256" key="5">
    <source>
        <dbReference type="ARBA" id="ARBA00022679"/>
    </source>
</evidence>
<feature type="region of interest" description="Disordered" evidence="13">
    <location>
        <begin position="266"/>
        <end position="499"/>
    </location>
</feature>
<dbReference type="InterPro" id="IPR017441">
    <property type="entry name" value="Protein_kinase_ATP_BS"/>
</dbReference>
<reference evidence="16 17" key="1">
    <citation type="journal article" date="2019" name="Emerg. Microbes Infect.">
        <title>Comprehensive subspecies identification of 175 nontuberculous mycobacteria species based on 7547 genomic profiles.</title>
        <authorList>
            <person name="Matsumoto Y."/>
            <person name="Kinjo T."/>
            <person name="Motooka D."/>
            <person name="Nabeya D."/>
            <person name="Jung N."/>
            <person name="Uechi K."/>
            <person name="Horii T."/>
            <person name="Iida T."/>
            <person name="Fujita J."/>
            <person name="Nakamura S."/>
        </authorList>
    </citation>
    <scope>NUCLEOTIDE SEQUENCE [LARGE SCALE GENOMIC DNA]</scope>
    <source>
        <strain evidence="16 17">JCM 30725</strain>
    </source>
</reference>
<dbReference type="GO" id="GO:0004674">
    <property type="term" value="F:protein serine/threonine kinase activity"/>
    <property type="evidence" value="ECO:0007669"/>
    <property type="project" value="UniProtKB-KW"/>
</dbReference>
<dbReference type="AlphaFoldDB" id="A0A7I9YWN4"/>
<keyword evidence="10 14" id="KW-1133">Transmembrane helix</keyword>
<comment type="caution">
    <text evidence="16">The sequence shown here is derived from an EMBL/GenBank/DDBJ whole genome shotgun (WGS) entry which is preliminary data.</text>
</comment>
<feature type="compositionally biased region" description="Low complexity" evidence="13">
    <location>
        <begin position="362"/>
        <end position="373"/>
    </location>
</feature>
<feature type="binding site" evidence="12">
    <location>
        <position position="38"/>
    </location>
    <ligand>
        <name>ATP</name>
        <dbReference type="ChEBI" id="CHEBI:30616"/>
    </ligand>
</feature>
<keyword evidence="8" id="KW-0418">Kinase</keyword>
<feature type="compositionally biased region" description="Pro residues" evidence="13">
    <location>
        <begin position="286"/>
        <end position="296"/>
    </location>
</feature>
<dbReference type="SMART" id="SM00220">
    <property type="entry name" value="S_TKc"/>
    <property type="match status" value="1"/>
</dbReference>
<keyword evidence="11 14" id="KW-0472">Membrane</keyword>
<dbReference type="InterPro" id="IPR008271">
    <property type="entry name" value="Ser/Thr_kinase_AS"/>
</dbReference>
<evidence type="ECO:0000256" key="8">
    <source>
        <dbReference type="ARBA" id="ARBA00022777"/>
    </source>
</evidence>
<comment type="subcellular location">
    <subcellularLocation>
        <location evidence="1">Cell membrane</location>
        <topology evidence="1">Single-pass membrane protein</topology>
    </subcellularLocation>
</comment>
<keyword evidence="4" id="KW-0723">Serine/threonine-protein kinase</keyword>
<feature type="domain" description="Protein kinase" evidence="15">
    <location>
        <begin position="9"/>
        <end position="268"/>
    </location>
</feature>
<gene>
    <name evidence="16" type="ORF">MBOU_50800</name>
</gene>
<evidence type="ECO:0000256" key="7">
    <source>
        <dbReference type="ARBA" id="ARBA00022741"/>
    </source>
</evidence>
<feature type="compositionally biased region" description="Pro residues" evidence="13">
    <location>
        <begin position="374"/>
        <end position="384"/>
    </location>
</feature>
<evidence type="ECO:0000259" key="15">
    <source>
        <dbReference type="PROSITE" id="PS50011"/>
    </source>
</evidence>
<dbReference type="Pfam" id="PF00069">
    <property type="entry name" value="Pkinase"/>
    <property type="match status" value="1"/>
</dbReference>
<sequence>MDGTPFGRYRLIELIGRGGMGEVWRAYDTETQRVVAVKVLPVNLANDPTFIERFRREALAAAGLNDPHVVPIHHFGEIDGRLYVDMRLVHGRDLQAIIANGVLDPERAVNIITQVASALRSAHRIGLVHRDVKPSNILVTEDDFAYLIDFGIARAQGEASMTGTGNVIGTWAYMPPERVTTGQTDPRGDTYALGCVLHECLTGSHPFPGDSLEQQIGGHLSKPPPRPSVMRRGLPREIDDVIAKAMAKNPEDRYATVTEMAAAAKDAISGTGTRKAPAVRSDPIKRPPPQRIPPGRPQNVLPPGGPRRPPTDPNQYPPTTRRRHPSDPSQYPPPGSPQSSRRPSSDPNQYVPPQPPPPGSPQSPRRPSSDPNQYVPPQPPPPGSSPRRPASDPNQYVPHSERRPPTDPNQYAPPTVRRPSSDPNQFAPPTMRRPASDPNHFTPLASPSSSEPTVFRPSGDDPASDPTLYRPPDDQVTPVPWPGPDGVPEDASQTPPPAKDGRRAWLMVVGAAALVTVVGVVIAFLLTSGGGDSVPSAASPTTTSQANQNAGTFTGLYAADFGPKLSLSGKEVPNSDPPSKETWVVRSSCNHAGCVATASRKGGGYNHTPNLTFDDVRGRWIAIVLEGGTCNNKAIEKWNYVWLQPRADGKLEGEWITDSLDCYSKRKVTFTRTGDAGVASLGNPDDQPPRVVSPAQGLHGNYHLLTTYTGPSAPRPQEADYTVDTICVRSGERCLSRFVRSGGEGTQLLQFANNVWTRDDEYDASCPAGGTSHVKITGTFPLPEPHADPITELKGSGFKDETGSACKGGDYQMTFTRTGG</sequence>
<evidence type="ECO:0000256" key="1">
    <source>
        <dbReference type="ARBA" id="ARBA00004162"/>
    </source>
</evidence>
<evidence type="ECO:0000256" key="14">
    <source>
        <dbReference type="SAM" id="Phobius"/>
    </source>
</evidence>
<evidence type="ECO:0000256" key="6">
    <source>
        <dbReference type="ARBA" id="ARBA00022692"/>
    </source>
</evidence>
<dbReference type="PANTHER" id="PTHR43289">
    <property type="entry name" value="MITOGEN-ACTIVATED PROTEIN KINASE KINASE KINASE 20-RELATED"/>
    <property type="match status" value="1"/>
</dbReference>
<evidence type="ECO:0000256" key="10">
    <source>
        <dbReference type="ARBA" id="ARBA00022989"/>
    </source>
</evidence>
<dbReference type="Gene3D" id="1.10.510.10">
    <property type="entry name" value="Transferase(Phosphotransferase) domain 1"/>
    <property type="match status" value="1"/>
</dbReference>
<organism evidence="16 17">
    <name type="scientific">Mycobacterium bourgelatii</name>
    <dbReference type="NCBI Taxonomy" id="1273442"/>
    <lineage>
        <taxon>Bacteria</taxon>
        <taxon>Bacillati</taxon>
        <taxon>Actinomycetota</taxon>
        <taxon>Actinomycetes</taxon>
        <taxon>Mycobacteriales</taxon>
        <taxon>Mycobacteriaceae</taxon>
        <taxon>Mycobacterium</taxon>
    </lineage>
</organism>
<evidence type="ECO:0000256" key="13">
    <source>
        <dbReference type="SAM" id="MobiDB-lite"/>
    </source>
</evidence>
<feature type="compositionally biased region" description="Low complexity" evidence="13">
    <location>
        <begin position="337"/>
        <end position="349"/>
    </location>
</feature>
<dbReference type="Proteomes" id="UP000465360">
    <property type="component" value="Unassembled WGS sequence"/>
</dbReference>
<keyword evidence="5" id="KW-0808">Transferase</keyword>
<evidence type="ECO:0000256" key="2">
    <source>
        <dbReference type="ARBA" id="ARBA00012513"/>
    </source>
</evidence>
<keyword evidence="6 14" id="KW-0812">Transmembrane</keyword>
<keyword evidence="17" id="KW-1185">Reference proteome</keyword>
<evidence type="ECO:0000313" key="17">
    <source>
        <dbReference type="Proteomes" id="UP000465360"/>
    </source>
</evidence>
<dbReference type="InterPro" id="IPR000719">
    <property type="entry name" value="Prot_kinase_dom"/>
</dbReference>
<dbReference type="GO" id="GO:0005524">
    <property type="term" value="F:ATP binding"/>
    <property type="evidence" value="ECO:0007669"/>
    <property type="project" value="UniProtKB-UniRule"/>
</dbReference>
<dbReference type="CDD" id="cd14014">
    <property type="entry name" value="STKc_PknB_like"/>
    <property type="match status" value="1"/>
</dbReference>
<feature type="region of interest" description="Disordered" evidence="13">
    <location>
        <begin position="208"/>
        <end position="232"/>
    </location>
</feature>
<proteinExistence type="predicted"/>
<dbReference type="PANTHER" id="PTHR43289:SF6">
    <property type="entry name" value="SERINE_THREONINE-PROTEIN KINASE NEKL-3"/>
    <property type="match status" value="1"/>
</dbReference>
<keyword evidence="3" id="KW-1003">Cell membrane</keyword>
<evidence type="ECO:0000256" key="9">
    <source>
        <dbReference type="ARBA" id="ARBA00022840"/>
    </source>
</evidence>
<dbReference type="InterPro" id="IPR011009">
    <property type="entry name" value="Kinase-like_dom_sf"/>
</dbReference>
<evidence type="ECO:0000256" key="4">
    <source>
        <dbReference type="ARBA" id="ARBA00022527"/>
    </source>
</evidence>
<name>A0A7I9YWN4_MYCBU</name>
<dbReference type="EMBL" id="BLKZ01000001">
    <property type="protein sequence ID" value="GFG93038.1"/>
    <property type="molecule type" value="Genomic_DNA"/>
</dbReference>
<evidence type="ECO:0000256" key="3">
    <source>
        <dbReference type="ARBA" id="ARBA00022475"/>
    </source>
</evidence>
<feature type="transmembrane region" description="Helical" evidence="14">
    <location>
        <begin position="504"/>
        <end position="526"/>
    </location>
</feature>
<dbReference type="Gene3D" id="3.30.200.20">
    <property type="entry name" value="Phosphorylase Kinase, domain 1"/>
    <property type="match status" value="1"/>
</dbReference>
<dbReference type="PROSITE" id="PS50011">
    <property type="entry name" value="PROTEIN_KINASE_DOM"/>
    <property type="match status" value="1"/>
</dbReference>
<dbReference type="PROSITE" id="PS00108">
    <property type="entry name" value="PROTEIN_KINASE_ST"/>
    <property type="match status" value="1"/>
</dbReference>
<keyword evidence="7 12" id="KW-0547">Nucleotide-binding</keyword>
<dbReference type="FunFam" id="1.10.510.10:FF:000021">
    <property type="entry name" value="Serine/threonine protein kinase"/>
    <property type="match status" value="1"/>
</dbReference>
<dbReference type="GO" id="GO:0005886">
    <property type="term" value="C:plasma membrane"/>
    <property type="evidence" value="ECO:0007669"/>
    <property type="project" value="UniProtKB-SubCell"/>
</dbReference>
<evidence type="ECO:0000256" key="11">
    <source>
        <dbReference type="ARBA" id="ARBA00023136"/>
    </source>
</evidence>
<evidence type="ECO:0000313" key="16">
    <source>
        <dbReference type="EMBL" id="GFG93038.1"/>
    </source>
</evidence>
<feature type="compositionally biased region" description="Pro residues" evidence="13">
    <location>
        <begin position="303"/>
        <end position="316"/>
    </location>
</feature>